<sequence length="326" mass="35854">MEPRVYTRGLFLSRGCDGGWFKFKLLDIMPPDIFNNVFLECRVMILERPSENSEGPSESTSRWALTLSYDGSRFFGWQKQADGVVSVQAALESALSQIAGETVNVVAAGRTDTGVHATAQVVHFDTAAERGEQSWIRGVNSLLPQGVAVWQAKRVASHFHARFDAFGRRYRYVLQSSPVRSPLLAARVGWTHTPLDFAAMQAAAALLVGEHDFSSFRASQCQAKSPVKTLYSVVLHGTPQLMALDLHGNAFLHHMVRNIVGALVYVGNGRLSVQGFAELLAEKSRLKAPPTFMPDGLYLTGVDYPPEFGLPVPPPPDWLWPFEGGL</sequence>
<dbReference type="GO" id="GO:0160147">
    <property type="term" value="F:tRNA pseudouridine(38-40) synthase activity"/>
    <property type="evidence" value="ECO:0007669"/>
    <property type="project" value="UniProtKB-EC"/>
</dbReference>
<dbReference type="EMBL" id="ADBF01000023">
    <property type="protein sequence ID" value="EFE50292.1"/>
    <property type="molecule type" value="Genomic_DNA"/>
</dbReference>
<evidence type="ECO:0000259" key="6">
    <source>
        <dbReference type="Pfam" id="PF01416"/>
    </source>
</evidence>
<dbReference type="AlphaFoldDB" id="D4DPI4"/>
<dbReference type="EC" id="5.4.99.12" evidence="4"/>
<evidence type="ECO:0000313" key="8">
    <source>
        <dbReference type="Proteomes" id="UP000005536"/>
    </source>
</evidence>
<gene>
    <name evidence="4 7" type="primary">truA</name>
    <name evidence="7" type="ORF">NEIELOOT_00971</name>
</gene>
<dbReference type="PANTHER" id="PTHR11142:SF0">
    <property type="entry name" value="TRNA PSEUDOURIDINE SYNTHASE-LIKE 1"/>
    <property type="match status" value="1"/>
</dbReference>
<dbReference type="HAMAP" id="MF_00171">
    <property type="entry name" value="TruA"/>
    <property type="match status" value="1"/>
</dbReference>
<dbReference type="FunFam" id="3.30.70.580:FF:000001">
    <property type="entry name" value="tRNA pseudouridine synthase A"/>
    <property type="match status" value="1"/>
</dbReference>
<dbReference type="InterPro" id="IPR020103">
    <property type="entry name" value="PsdUridine_synth_cat_dom_sf"/>
</dbReference>
<dbReference type="InterPro" id="IPR001406">
    <property type="entry name" value="PsdUridine_synth_TruA"/>
</dbReference>
<protein>
    <recommendedName>
        <fullName evidence="4">tRNA pseudouridine synthase A</fullName>
        <ecNumber evidence="4">5.4.99.12</ecNumber>
    </recommendedName>
    <alternativeName>
        <fullName evidence="4">tRNA pseudouridine(38-40) synthase</fullName>
    </alternativeName>
    <alternativeName>
        <fullName evidence="4">tRNA pseudouridylate synthase I</fullName>
    </alternativeName>
    <alternativeName>
        <fullName evidence="4">tRNA-uridine isomerase I</fullName>
    </alternativeName>
</protein>
<accession>D4DPI4</accession>
<dbReference type="Gene3D" id="3.30.70.660">
    <property type="entry name" value="Pseudouridine synthase I, catalytic domain, C-terminal subdomain"/>
    <property type="match status" value="1"/>
</dbReference>
<evidence type="ECO:0000313" key="7">
    <source>
        <dbReference type="EMBL" id="EFE50292.1"/>
    </source>
</evidence>
<reference evidence="7 8" key="1">
    <citation type="submission" date="2010-02" db="EMBL/GenBank/DDBJ databases">
        <authorList>
            <person name="Weinstock G."/>
            <person name="Sodergren E."/>
            <person name="Clifton S."/>
            <person name="Fulton L."/>
            <person name="Fulton B."/>
            <person name="Courtney L."/>
            <person name="Fronick C."/>
            <person name="Harrison M."/>
            <person name="Strong C."/>
            <person name="Farmer C."/>
            <person name="Delahaunty K."/>
            <person name="Markovic C."/>
            <person name="Hall O."/>
            <person name="Minx P."/>
            <person name="Tomlinson C."/>
            <person name="Mitreva M."/>
            <person name="Nelson J."/>
            <person name="Hou S."/>
            <person name="Wollam A."/>
            <person name="Pepin K.H."/>
            <person name="Johnson M."/>
            <person name="Bhonagiri V."/>
            <person name="Zhang X."/>
            <person name="Suruliraj S."/>
            <person name="Warren W."/>
            <person name="Chinwalla A."/>
            <person name="Mardis E.R."/>
            <person name="Wilson R.K."/>
        </authorList>
    </citation>
    <scope>NUCLEOTIDE SEQUENCE [LARGE SCALE GENOMIC DNA]</scope>
    <source>
        <strain evidence="7 8">ATCC 29315</strain>
    </source>
</reference>
<dbReference type="NCBIfam" id="TIGR00071">
    <property type="entry name" value="hisT_truA"/>
    <property type="match status" value="1"/>
</dbReference>
<dbReference type="InterPro" id="IPR020097">
    <property type="entry name" value="PsdUridine_synth_TruA_a/b_dom"/>
</dbReference>
<dbReference type="SUPFAM" id="SSF55120">
    <property type="entry name" value="Pseudouridine synthase"/>
    <property type="match status" value="1"/>
</dbReference>
<evidence type="ECO:0000256" key="5">
    <source>
        <dbReference type="RuleBase" id="RU003792"/>
    </source>
</evidence>
<evidence type="ECO:0000256" key="4">
    <source>
        <dbReference type="HAMAP-Rule" id="MF_00171"/>
    </source>
</evidence>
<comment type="caution">
    <text evidence="4">Lacks conserved residue(s) required for the propagation of feature annotation.</text>
</comment>
<keyword evidence="3 4" id="KW-0413">Isomerase</keyword>
<organism evidence="7 8">
    <name type="scientific">Neisseria elongata subsp. glycolytica ATCC 29315</name>
    <dbReference type="NCBI Taxonomy" id="546263"/>
    <lineage>
        <taxon>Bacteria</taxon>
        <taxon>Pseudomonadati</taxon>
        <taxon>Pseudomonadota</taxon>
        <taxon>Betaproteobacteria</taxon>
        <taxon>Neisseriales</taxon>
        <taxon>Neisseriaceae</taxon>
        <taxon>Neisseria</taxon>
    </lineage>
</organism>
<proteinExistence type="inferred from homology"/>
<comment type="similarity">
    <text evidence="1 4 5">Belongs to the tRNA pseudouridine synthase TruA family.</text>
</comment>
<dbReference type="Gene3D" id="3.30.70.580">
    <property type="entry name" value="Pseudouridine synthase I, catalytic domain, N-terminal subdomain"/>
    <property type="match status" value="1"/>
</dbReference>
<comment type="catalytic activity">
    <reaction evidence="4 5">
        <text>uridine(38/39/40) in tRNA = pseudouridine(38/39/40) in tRNA</text>
        <dbReference type="Rhea" id="RHEA:22376"/>
        <dbReference type="Rhea" id="RHEA-COMP:10085"/>
        <dbReference type="Rhea" id="RHEA-COMP:10087"/>
        <dbReference type="ChEBI" id="CHEBI:65314"/>
        <dbReference type="ChEBI" id="CHEBI:65315"/>
        <dbReference type="EC" id="5.4.99.12"/>
    </reaction>
</comment>
<comment type="function">
    <text evidence="4">Formation of pseudouridine at positions 38, 39 and 40 in the anticodon stem and loop of transfer RNAs.</text>
</comment>
<dbReference type="InterPro" id="IPR020095">
    <property type="entry name" value="PsdUridine_synth_TruA_C"/>
</dbReference>
<feature type="domain" description="Pseudouridine synthase I TruA alpha/beta" evidence="6">
    <location>
        <begin position="203"/>
        <end position="305"/>
    </location>
</feature>
<name>D4DPI4_NEIEG</name>
<comment type="caution">
    <text evidence="7">The sequence shown here is derived from an EMBL/GenBank/DDBJ whole genome shotgun (WGS) entry which is preliminary data.</text>
</comment>
<dbReference type="Pfam" id="PF01416">
    <property type="entry name" value="PseudoU_synth_1"/>
    <property type="match status" value="2"/>
</dbReference>
<feature type="binding site" evidence="4">
    <location>
        <position position="170"/>
    </location>
    <ligand>
        <name>substrate</name>
    </ligand>
</feature>
<keyword evidence="2 4" id="KW-0819">tRNA processing</keyword>
<feature type="domain" description="Pseudouridine synthase I TruA alpha/beta" evidence="6">
    <location>
        <begin position="68"/>
        <end position="164"/>
    </location>
</feature>
<comment type="subunit">
    <text evidence="4">Homodimer.</text>
</comment>
<feature type="active site" description="Nucleophile" evidence="4">
    <location>
        <position position="112"/>
    </location>
</feature>
<dbReference type="STRING" id="546263.NELON_09175"/>
<evidence type="ECO:0000256" key="2">
    <source>
        <dbReference type="ARBA" id="ARBA00022694"/>
    </source>
</evidence>
<evidence type="ECO:0000256" key="1">
    <source>
        <dbReference type="ARBA" id="ARBA00009375"/>
    </source>
</evidence>
<dbReference type="GO" id="GO:0031119">
    <property type="term" value="P:tRNA pseudouridine synthesis"/>
    <property type="evidence" value="ECO:0007669"/>
    <property type="project" value="UniProtKB-UniRule"/>
</dbReference>
<dbReference type="PANTHER" id="PTHR11142">
    <property type="entry name" value="PSEUDOURIDYLATE SYNTHASE"/>
    <property type="match status" value="1"/>
</dbReference>
<dbReference type="InterPro" id="IPR020094">
    <property type="entry name" value="TruA/RsuA/RluB/E/F_N"/>
</dbReference>
<dbReference type="CDD" id="cd02570">
    <property type="entry name" value="PseudoU_synth_EcTruA"/>
    <property type="match status" value="1"/>
</dbReference>
<dbReference type="GO" id="GO:0003723">
    <property type="term" value="F:RNA binding"/>
    <property type="evidence" value="ECO:0007669"/>
    <property type="project" value="InterPro"/>
</dbReference>
<dbReference type="Proteomes" id="UP000005536">
    <property type="component" value="Unassembled WGS sequence"/>
</dbReference>
<evidence type="ECO:0000256" key="3">
    <source>
        <dbReference type="ARBA" id="ARBA00023235"/>
    </source>
</evidence>